<evidence type="ECO:0000313" key="8">
    <source>
        <dbReference type="Proteomes" id="UP000799437"/>
    </source>
</evidence>
<dbReference type="SMART" id="SM01401">
    <property type="entry name" value="Sds3"/>
    <property type="match status" value="1"/>
</dbReference>
<dbReference type="RefSeq" id="XP_033600833.1">
    <property type="nucleotide sequence ID" value="XM_033746915.1"/>
</dbReference>
<dbReference type="AlphaFoldDB" id="A0A6A6W676"/>
<dbReference type="Pfam" id="PF08598">
    <property type="entry name" value="Sds3"/>
    <property type="match status" value="1"/>
</dbReference>
<dbReference type="GO" id="GO:0010468">
    <property type="term" value="P:regulation of gene expression"/>
    <property type="evidence" value="ECO:0007669"/>
    <property type="project" value="UniProtKB-ARBA"/>
</dbReference>
<keyword evidence="5" id="KW-0539">Nucleus</keyword>
<gene>
    <name evidence="7" type="ORF">EJ05DRAFT_499906</name>
</gene>
<feature type="region of interest" description="Disordered" evidence="6">
    <location>
        <begin position="324"/>
        <end position="343"/>
    </location>
</feature>
<sequence length="528" mass="58441">MARVQSLSPQASDYQGRPNSPQHISKRDKRRNMLSEKLVDMVTSFADNRDAHYRAQATALQADLSLILKADPYSNKPLEDNGYDVAEVAANVTGGQSTAAPSPHGDFAAQVGRYYSKFVDQVNDSLEERDVGLTLLHKKYENQLNDIEKLHEYRTKLAVEEHKALKGTLRERLIQQLNQKRSRLLREKEQLDIADSNAQLLHPNQFTTAHSSSPGGPQGPRKTRNTRQRVGGDTEDVAATATDNRRKRKAATYEEENDSPGPSGRNVDIGTGSPFRDAKAKTVYTQFEAPVYSIDRLFTEKELSLSRNHAEHATINFFRKPKVPDSRENEAVTNGVNGDHADDESHTAMLETDQDDDGNAQDMIRTGSYHATRGAARNALGDYDSLTERLFRIPSSGPVFLTASFSNMINKPNATAPPPPALLPGDVDADLALMTRDIDPGNPLLEKVLQHSVRPLRTREYQYPVRPGDINEGPMPIPNHLYGGEPMSAQTSLGGLSDVGPSALRGGSRRANHLEVTSYTPERFLSRQ</sequence>
<accession>A0A6A6W676</accession>
<evidence type="ECO:0000313" key="7">
    <source>
        <dbReference type="EMBL" id="KAF2758382.1"/>
    </source>
</evidence>
<name>A0A6A6W676_9PEZI</name>
<protein>
    <recommendedName>
        <fullName evidence="9">Deacetylase complex subunit Sds3</fullName>
    </recommendedName>
</protein>
<keyword evidence="2" id="KW-0678">Repressor</keyword>
<feature type="region of interest" description="Disordered" evidence="6">
    <location>
        <begin position="206"/>
        <end position="273"/>
    </location>
</feature>
<dbReference type="InterPro" id="IPR013907">
    <property type="entry name" value="Sds3"/>
</dbReference>
<organism evidence="7 8">
    <name type="scientific">Pseudovirgaria hyperparasitica</name>
    <dbReference type="NCBI Taxonomy" id="470096"/>
    <lineage>
        <taxon>Eukaryota</taxon>
        <taxon>Fungi</taxon>
        <taxon>Dikarya</taxon>
        <taxon>Ascomycota</taxon>
        <taxon>Pezizomycotina</taxon>
        <taxon>Dothideomycetes</taxon>
        <taxon>Dothideomycetes incertae sedis</taxon>
        <taxon>Acrospermales</taxon>
        <taxon>Acrospermaceae</taxon>
        <taxon>Pseudovirgaria</taxon>
    </lineage>
</organism>
<feature type="compositionally biased region" description="Polar residues" evidence="6">
    <location>
        <begin position="206"/>
        <end position="215"/>
    </location>
</feature>
<keyword evidence="4" id="KW-0804">Transcription</keyword>
<evidence type="ECO:0000256" key="1">
    <source>
        <dbReference type="ARBA" id="ARBA00004123"/>
    </source>
</evidence>
<evidence type="ECO:0000256" key="4">
    <source>
        <dbReference type="ARBA" id="ARBA00023163"/>
    </source>
</evidence>
<keyword evidence="8" id="KW-1185">Reference proteome</keyword>
<reference evidence="7" key="1">
    <citation type="journal article" date="2020" name="Stud. Mycol.">
        <title>101 Dothideomycetes genomes: a test case for predicting lifestyles and emergence of pathogens.</title>
        <authorList>
            <person name="Haridas S."/>
            <person name="Albert R."/>
            <person name="Binder M."/>
            <person name="Bloem J."/>
            <person name="Labutti K."/>
            <person name="Salamov A."/>
            <person name="Andreopoulos B."/>
            <person name="Baker S."/>
            <person name="Barry K."/>
            <person name="Bills G."/>
            <person name="Bluhm B."/>
            <person name="Cannon C."/>
            <person name="Castanera R."/>
            <person name="Culley D."/>
            <person name="Daum C."/>
            <person name="Ezra D."/>
            <person name="Gonzalez J."/>
            <person name="Henrissat B."/>
            <person name="Kuo A."/>
            <person name="Liang C."/>
            <person name="Lipzen A."/>
            <person name="Lutzoni F."/>
            <person name="Magnuson J."/>
            <person name="Mondo S."/>
            <person name="Nolan M."/>
            <person name="Ohm R."/>
            <person name="Pangilinan J."/>
            <person name="Park H.-J."/>
            <person name="Ramirez L."/>
            <person name="Alfaro M."/>
            <person name="Sun H."/>
            <person name="Tritt A."/>
            <person name="Yoshinaga Y."/>
            <person name="Zwiers L.-H."/>
            <person name="Turgeon B."/>
            <person name="Goodwin S."/>
            <person name="Spatafora J."/>
            <person name="Crous P."/>
            <person name="Grigoriev I."/>
        </authorList>
    </citation>
    <scope>NUCLEOTIDE SEQUENCE</scope>
    <source>
        <strain evidence="7">CBS 121739</strain>
    </source>
</reference>
<evidence type="ECO:0008006" key="9">
    <source>
        <dbReference type="Google" id="ProtNLM"/>
    </source>
</evidence>
<dbReference type="OrthoDB" id="70376at2759"/>
<keyword evidence="3" id="KW-0805">Transcription regulation</keyword>
<evidence type="ECO:0000256" key="2">
    <source>
        <dbReference type="ARBA" id="ARBA00022491"/>
    </source>
</evidence>
<dbReference type="PANTHER" id="PTHR21964">
    <property type="entry name" value="BREAST CANCER METASTASIS-SUPPRESSOR 1"/>
    <property type="match status" value="1"/>
</dbReference>
<feature type="region of interest" description="Disordered" evidence="6">
    <location>
        <begin position="1"/>
        <end position="32"/>
    </location>
</feature>
<dbReference type="Proteomes" id="UP000799437">
    <property type="component" value="Unassembled WGS sequence"/>
</dbReference>
<feature type="region of interest" description="Disordered" evidence="6">
    <location>
        <begin position="486"/>
        <end position="528"/>
    </location>
</feature>
<dbReference type="GeneID" id="54487969"/>
<comment type="subcellular location">
    <subcellularLocation>
        <location evidence="1">Nucleus</location>
    </subcellularLocation>
</comment>
<dbReference type="CDD" id="cd22249">
    <property type="entry name" value="UDM1_RNF168_RNF169-like"/>
    <property type="match status" value="1"/>
</dbReference>
<proteinExistence type="predicted"/>
<feature type="compositionally biased region" description="Polar residues" evidence="6">
    <location>
        <begin position="1"/>
        <end position="23"/>
    </location>
</feature>
<dbReference type="GO" id="GO:0005654">
    <property type="term" value="C:nucleoplasm"/>
    <property type="evidence" value="ECO:0007669"/>
    <property type="project" value="UniProtKB-ARBA"/>
</dbReference>
<dbReference type="EMBL" id="ML996571">
    <property type="protein sequence ID" value="KAF2758382.1"/>
    <property type="molecule type" value="Genomic_DNA"/>
</dbReference>
<evidence type="ECO:0000256" key="6">
    <source>
        <dbReference type="SAM" id="MobiDB-lite"/>
    </source>
</evidence>
<evidence type="ECO:0000256" key="5">
    <source>
        <dbReference type="ARBA" id="ARBA00023242"/>
    </source>
</evidence>
<evidence type="ECO:0000256" key="3">
    <source>
        <dbReference type="ARBA" id="ARBA00023015"/>
    </source>
</evidence>